<keyword evidence="4" id="KW-0611">Plant defense</keyword>
<evidence type="ECO:0000313" key="9">
    <source>
        <dbReference type="EMBL" id="KAG6783357.1"/>
    </source>
</evidence>
<evidence type="ECO:0000259" key="6">
    <source>
        <dbReference type="Pfam" id="PF00931"/>
    </source>
</evidence>
<dbReference type="InterPro" id="IPR041118">
    <property type="entry name" value="Rx_N"/>
</dbReference>
<dbReference type="GO" id="GO:0043531">
    <property type="term" value="F:ADP binding"/>
    <property type="evidence" value="ECO:0007669"/>
    <property type="project" value="InterPro"/>
</dbReference>
<evidence type="ECO:0000256" key="1">
    <source>
        <dbReference type="ARBA" id="ARBA00022614"/>
    </source>
</evidence>
<keyword evidence="1" id="KW-0433">Leucine-rich repeat</keyword>
<dbReference type="Proteomes" id="UP000886885">
    <property type="component" value="Chromosome 3A"/>
</dbReference>
<keyword evidence="2" id="KW-0677">Repeat</keyword>
<dbReference type="AlphaFoldDB" id="A0A8X8AB38"/>
<dbReference type="SMART" id="SM00369">
    <property type="entry name" value="LRR_TYP"/>
    <property type="match status" value="2"/>
</dbReference>
<dbReference type="PANTHER" id="PTHR36766:SF40">
    <property type="entry name" value="DISEASE RESISTANCE PROTEIN RGA3"/>
    <property type="match status" value="1"/>
</dbReference>
<keyword evidence="10" id="KW-1185">Reference proteome</keyword>
<evidence type="ECO:0000313" key="10">
    <source>
        <dbReference type="Proteomes" id="UP000886885"/>
    </source>
</evidence>
<comment type="caution">
    <text evidence="9">The sequence shown here is derived from an EMBL/GenBank/DDBJ whole genome shotgun (WGS) entry which is preliminary data.</text>
</comment>
<name>A0A8X8AB38_POPTO</name>
<organism evidence="9 10">
    <name type="scientific">Populus tomentosa</name>
    <name type="common">Chinese white poplar</name>
    <dbReference type="NCBI Taxonomy" id="118781"/>
    <lineage>
        <taxon>Eukaryota</taxon>
        <taxon>Viridiplantae</taxon>
        <taxon>Streptophyta</taxon>
        <taxon>Embryophyta</taxon>
        <taxon>Tracheophyta</taxon>
        <taxon>Spermatophyta</taxon>
        <taxon>Magnoliopsida</taxon>
        <taxon>eudicotyledons</taxon>
        <taxon>Gunneridae</taxon>
        <taxon>Pentapetalae</taxon>
        <taxon>rosids</taxon>
        <taxon>fabids</taxon>
        <taxon>Malpighiales</taxon>
        <taxon>Salicaceae</taxon>
        <taxon>Saliceae</taxon>
        <taxon>Populus</taxon>
    </lineage>
</organism>
<keyword evidence="3" id="KW-0547">Nucleotide-binding</keyword>
<evidence type="ECO:0000256" key="5">
    <source>
        <dbReference type="ARBA" id="ARBA00022840"/>
    </source>
</evidence>
<dbReference type="PANTHER" id="PTHR36766">
    <property type="entry name" value="PLANT BROAD-SPECTRUM MILDEW RESISTANCE PROTEIN RPW8"/>
    <property type="match status" value="1"/>
</dbReference>
<dbReference type="InterPro" id="IPR056789">
    <property type="entry name" value="LRR_R13L1-DRL21"/>
</dbReference>
<protein>
    <recommendedName>
        <fullName evidence="11">Disease resistance RPP13-like protein 1</fullName>
    </recommendedName>
</protein>
<dbReference type="GO" id="GO:0006952">
    <property type="term" value="P:defense response"/>
    <property type="evidence" value="ECO:0007669"/>
    <property type="project" value="UniProtKB-KW"/>
</dbReference>
<dbReference type="Pfam" id="PF00931">
    <property type="entry name" value="NB-ARC"/>
    <property type="match status" value="1"/>
</dbReference>
<evidence type="ECO:0008006" key="11">
    <source>
        <dbReference type="Google" id="ProtNLM"/>
    </source>
</evidence>
<evidence type="ECO:0000256" key="2">
    <source>
        <dbReference type="ARBA" id="ARBA00022737"/>
    </source>
</evidence>
<dbReference type="InterPro" id="IPR003591">
    <property type="entry name" value="Leu-rich_rpt_typical-subtyp"/>
</dbReference>
<dbReference type="InterPro" id="IPR002182">
    <property type="entry name" value="NB-ARC"/>
</dbReference>
<dbReference type="GO" id="GO:0005524">
    <property type="term" value="F:ATP binding"/>
    <property type="evidence" value="ECO:0007669"/>
    <property type="project" value="UniProtKB-KW"/>
</dbReference>
<dbReference type="OrthoDB" id="37484at2759"/>
<proteinExistence type="predicted"/>
<dbReference type="Pfam" id="PF25019">
    <property type="entry name" value="LRR_R13L1-DRL21"/>
    <property type="match status" value="1"/>
</dbReference>
<evidence type="ECO:0000256" key="3">
    <source>
        <dbReference type="ARBA" id="ARBA00022741"/>
    </source>
</evidence>
<feature type="domain" description="Disease resistance N-terminal" evidence="7">
    <location>
        <begin position="7"/>
        <end position="56"/>
    </location>
</feature>
<evidence type="ECO:0000259" key="8">
    <source>
        <dbReference type="Pfam" id="PF25019"/>
    </source>
</evidence>
<accession>A0A8X8AB38</accession>
<evidence type="ECO:0000256" key="4">
    <source>
        <dbReference type="ARBA" id="ARBA00022821"/>
    </source>
</evidence>
<keyword evidence="5" id="KW-0067">ATP-binding</keyword>
<gene>
    <name evidence="9" type="ORF">POTOM_012804</name>
</gene>
<reference evidence="9" key="1">
    <citation type="journal article" date="2020" name="bioRxiv">
        <title>Hybrid origin of Populus tomentosa Carr. identified through genome sequencing and phylogenomic analysis.</title>
        <authorList>
            <person name="An X."/>
            <person name="Gao K."/>
            <person name="Chen Z."/>
            <person name="Li J."/>
            <person name="Yang X."/>
            <person name="Yang X."/>
            <person name="Zhou J."/>
            <person name="Guo T."/>
            <person name="Zhao T."/>
            <person name="Huang S."/>
            <person name="Miao D."/>
            <person name="Khan W.U."/>
            <person name="Rao P."/>
            <person name="Ye M."/>
            <person name="Lei B."/>
            <person name="Liao W."/>
            <person name="Wang J."/>
            <person name="Ji L."/>
            <person name="Li Y."/>
            <person name="Guo B."/>
            <person name="Mustafa N.S."/>
            <person name="Li S."/>
            <person name="Yun Q."/>
            <person name="Keller S.R."/>
            <person name="Mao J."/>
            <person name="Zhang R."/>
            <person name="Strauss S.H."/>
        </authorList>
    </citation>
    <scope>NUCLEOTIDE SEQUENCE</scope>
    <source>
        <strain evidence="9">GM15</strain>
        <tissue evidence="9">Leaf</tissue>
    </source>
</reference>
<evidence type="ECO:0000259" key="7">
    <source>
        <dbReference type="Pfam" id="PF18052"/>
    </source>
</evidence>
<sequence length="742" mass="83607">MISGGGLLDDAEEKQITKTDVREWLAEYKDAVYEADDFLDEIAYEALRQEVEAEAQTFINPLEIKVLREMEEKSRGLQERLDHLVKRKDALGLINRTGKEPSSPKRPTTSLVDERGVYGRDDDREAILKLLLSDDANEENPSVVPIGGMGGVGKTTLAQLVYNHRRVQEGFDLKAWVCVSEDFSVSKLTKVILEGFGSKHACDNLDQLQTKDASMLSCSTSKLKHLRYLDLSRSDLVTLPEEVSALLNLQTLILEYCRQLASLPDLGNLKHLRHLNLQGTFRIKRLPESLERLINLRYLNIKDTALTEMPPHIGQLTKLQTLNYFLVGRQSETSIKELGKLRHLRGDLHIRNLQNVVDARDAGEANLKGKKHLDKLRFTWDGDTHDPQHVTSTLEKLEPNRKVKDLEIDGYGGVRFPEWVGESFFSNIVSLKLSGCTNCISLPPLGQLASLEDLSIEGFDKVETVSSEFYGNCTAMKKPFKSLKTLSFRRMPEWREWISDEGSREAFPLLEWLSIHECLNLAKALPCHHLPRVTRLTIHGCKQLATPLPRFPRLHSLEVSGSHSLESLGCSEVELCPEGGFPSTLQSLEIWGCNKLIAGCMQWGLQTLPSLSRFLIGWDENIESFPEEMLLPSSLTTLVIDDLKHLKSLDYKGLQHLTSLRELTIWDCPLIESMPEEGLPSSLSTLQIEYCPMLKSLPRLQHLTSLGTLNIGYCPLIESMPEEGLPSSLSSLKIHMCPMTNN</sequence>
<feature type="domain" description="R13L1/DRL21-like LRR repeat region" evidence="8">
    <location>
        <begin position="335"/>
        <end position="458"/>
    </location>
</feature>
<dbReference type="EMBL" id="JAAWWB010000005">
    <property type="protein sequence ID" value="KAG6783357.1"/>
    <property type="molecule type" value="Genomic_DNA"/>
</dbReference>
<feature type="domain" description="NB-ARC" evidence="6">
    <location>
        <begin position="125"/>
        <end position="209"/>
    </location>
</feature>
<dbReference type="Pfam" id="PF18052">
    <property type="entry name" value="Rx_N"/>
    <property type="match status" value="1"/>
</dbReference>